<feature type="transmembrane region" description="Helical" evidence="1">
    <location>
        <begin position="212"/>
        <end position="231"/>
    </location>
</feature>
<feature type="transmembrane region" description="Helical" evidence="1">
    <location>
        <begin position="260"/>
        <end position="280"/>
    </location>
</feature>
<feature type="transmembrane region" description="Helical" evidence="1">
    <location>
        <begin position="177"/>
        <end position="200"/>
    </location>
</feature>
<evidence type="ECO:0008006" key="4">
    <source>
        <dbReference type="Google" id="ProtNLM"/>
    </source>
</evidence>
<feature type="transmembrane region" description="Helical" evidence="1">
    <location>
        <begin position="70"/>
        <end position="90"/>
    </location>
</feature>
<dbReference type="RefSeq" id="WP_258335668.1">
    <property type="nucleotide sequence ID" value="NZ_JANRHJ010000007.1"/>
</dbReference>
<evidence type="ECO:0000313" key="3">
    <source>
        <dbReference type="Proteomes" id="UP001204579"/>
    </source>
</evidence>
<name>A0AAW5N7X2_9BACT</name>
<evidence type="ECO:0000256" key="1">
    <source>
        <dbReference type="SAM" id="Phobius"/>
    </source>
</evidence>
<dbReference type="EMBL" id="JANRHJ010000007">
    <property type="protein sequence ID" value="MCR8873769.1"/>
    <property type="molecule type" value="Genomic_DNA"/>
</dbReference>
<gene>
    <name evidence="2" type="ORF">NW209_07055</name>
</gene>
<dbReference type="AlphaFoldDB" id="A0AAW5N7X2"/>
<keyword evidence="1" id="KW-1133">Transmembrane helix</keyword>
<accession>A0AAW5N7X2</accession>
<comment type="caution">
    <text evidence="2">The sequence shown here is derived from an EMBL/GenBank/DDBJ whole genome shotgun (WGS) entry which is preliminary data.</text>
</comment>
<feature type="transmembrane region" description="Helical" evidence="1">
    <location>
        <begin position="28"/>
        <end position="50"/>
    </location>
</feature>
<evidence type="ECO:0000313" key="2">
    <source>
        <dbReference type="EMBL" id="MCR8873769.1"/>
    </source>
</evidence>
<organism evidence="2 3">
    <name type="scientific">Phocaeicola barnesiae</name>
    <dbReference type="NCBI Taxonomy" id="376804"/>
    <lineage>
        <taxon>Bacteria</taxon>
        <taxon>Pseudomonadati</taxon>
        <taxon>Bacteroidota</taxon>
        <taxon>Bacteroidia</taxon>
        <taxon>Bacteroidales</taxon>
        <taxon>Bacteroidaceae</taxon>
        <taxon>Phocaeicola</taxon>
    </lineage>
</organism>
<feature type="transmembrane region" description="Helical" evidence="1">
    <location>
        <begin position="111"/>
        <end position="133"/>
    </location>
</feature>
<keyword evidence="3" id="KW-1185">Reference proteome</keyword>
<sequence length="293" mass="34210">MNHLIHFSFSRLVSVIKRDLVENWKTNLYRILTCYIIFGLIFIFMMYGMNHSSGSSAEYFYERFCGNVTGIIYIALNLYMCYFASLILEPMRTKERRISYLMLPATLGEKFVSRALYVTIGTLIIFGCGLLMAELTRLLFVPILGISEEFGRFCLADVWHRILAENQEPTFYGESDYSYTLLIMFFTVLITWSHSLYILGGSFFRKKAFIKTMGLCFLLMILFGNFFVQIFEGTEPELIKWLEDWTEANPTQAANTFLSIGFRLFLLLTVLNWGLSYKLFATSQITERKLFRR</sequence>
<protein>
    <recommendedName>
        <fullName evidence="4">ABC transporter permease</fullName>
    </recommendedName>
</protein>
<keyword evidence="1" id="KW-0812">Transmembrane</keyword>
<reference evidence="2 3" key="1">
    <citation type="submission" date="2022-08" db="EMBL/GenBank/DDBJ databases">
        <authorList>
            <person name="Zeman M."/>
            <person name="Kubasova T."/>
        </authorList>
    </citation>
    <scope>NUCLEOTIDE SEQUENCE [LARGE SCALE GENOMIC DNA]</scope>
    <source>
        <strain evidence="2 3">ET62</strain>
    </source>
</reference>
<dbReference type="Proteomes" id="UP001204579">
    <property type="component" value="Unassembled WGS sequence"/>
</dbReference>
<keyword evidence="1" id="KW-0472">Membrane</keyword>
<proteinExistence type="predicted"/>